<dbReference type="Proteomes" id="UP000249890">
    <property type="component" value="Chromosome"/>
</dbReference>
<accession>A0A2Z2KHX6</accession>
<name>A0A2Z2KHX6_9BACL</name>
<proteinExistence type="predicted"/>
<dbReference type="AlphaFoldDB" id="A0A2Z2KHX6"/>
<dbReference type="EMBL" id="CP021780">
    <property type="protein sequence ID" value="ASA21799.1"/>
    <property type="molecule type" value="Genomic_DNA"/>
</dbReference>
<protein>
    <submittedName>
        <fullName evidence="1">Uncharacterized protein</fullName>
    </submittedName>
</protein>
<dbReference type="RefSeq" id="WP_087915806.1">
    <property type="nucleotide sequence ID" value="NZ_CP021780.1"/>
</dbReference>
<reference evidence="1 2" key="1">
    <citation type="submission" date="2017-06" db="EMBL/GenBank/DDBJ databases">
        <title>Complete genome sequence of Paenibacillus donghaensis KCTC 13049T isolated from East Sea sediment, South Korea.</title>
        <authorList>
            <person name="Jung B.K."/>
            <person name="Hong S.-J."/>
            <person name="Shin J.-H."/>
        </authorList>
    </citation>
    <scope>NUCLEOTIDE SEQUENCE [LARGE SCALE GENOMIC DNA]</scope>
    <source>
        <strain evidence="1 2">KCTC 13049</strain>
    </source>
</reference>
<dbReference type="KEGG" id="pdh:B9T62_14075"/>
<organism evidence="1 2">
    <name type="scientific">Paenibacillus donghaensis</name>
    <dbReference type="NCBI Taxonomy" id="414771"/>
    <lineage>
        <taxon>Bacteria</taxon>
        <taxon>Bacillati</taxon>
        <taxon>Bacillota</taxon>
        <taxon>Bacilli</taxon>
        <taxon>Bacillales</taxon>
        <taxon>Paenibacillaceae</taxon>
        <taxon>Paenibacillus</taxon>
    </lineage>
</organism>
<keyword evidence="2" id="KW-1185">Reference proteome</keyword>
<evidence type="ECO:0000313" key="2">
    <source>
        <dbReference type="Proteomes" id="UP000249890"/>
    </source>
</evidence>
<evidence type="ECO:0000313" key="1">
    <source>
        <dbReference type="EMBL" id="ASA21799.1"/>
    </source>
</evidence>
<sequence>MKNFTLRTVDNQNNTLKECELVIGENDILIQTLPKNISTQSAMRMHSDLVNGIESGSPVISIFHGVSLQVLKAE</sequence>
<gene>
    <name evidence="1" type="ORF">B9T62_14075</name>
</gene>